<feature type="signal peptide" evidence="1">
    <location>
        <begin position="1"/>
        <end position="20"/>
    </location>
</feature>
<gene>
    <name evidence="2" type="ORF">LVJ94_06345</name>
</gene>
<organism evidence="2 3">
    <name type="scientific">Pendulispora rubella</name>
    <dbReference type="NCBI Taxonomy" id="2741070"/>
    <lineage>
        <taxon>Bacteria</taxon>
        <taxon>Pseudomonadati</taxon>
        <taxon>Myxococcota</taxon>
        <taxon>Myxococcia</taxon>
        <taxon>Myxococcales</taxon>
        <taxon>Sorangiineae</taxon>
        <taxon>Pendulisporaceae</taxon>
        <taxon>Pendulispora</taxon>
    </lineage>
</organism>
<keyword evidence="1" id="KW-0732">Signal</keyword>
<sequence length="156" mass="15903">MKPKLQIVLASILGSFVIYCTSSTNGPSETSFVPDAHADSPGGACCNAVAPKFKKLAEGALTKANTPSPIIPVGNYREVVVYTNGSFMCQGNGVVLTVGPESIFRPDADTAFGSTGQNLSSGGRARVDGVDMEVVVRSPVGTTCGGGVSYVVAGVE</sequence>
<feature type="chain" id="PRO_5047000038" evidence="1">
    <location>
        <begin position="21"/>
        <end position="156"/>
    </location>
</feature>
<protein>
    <submittedName>
        <fullName evidence="2">Uncharacterized protein</fullName>
    </submittedName>
</protein>
<accession>A0ABZ2LAB1</accession>
<dbReference type="RefSeq" id="WP_394836510.1">
    <property type="nucleotide sequence ID" value="NZ_CP089929.1"/>
</dbReference>
<dbReference type="EMBL" id="CP089983">
    <property type="protein sequence ID" value="WXB06853.1"/>
    <property type="molecule type" value="Genomic_DNA"/>
</dbReference>
<keyword evidence="3" id="KW-1185">Reference proteome</keyword>
<proteinExistence type="predicted"/>
<reference evidence="2" key="1">
    <citation type="submission" date="2021-12" db="EMBL/GenBank/DDBJ databases">
        <title>Discovery of the Pendulisporaceae a myxobacterial family with distinct sporulation behavior and unique specialized metabolism.</title>
        <authorList>
            <person name="Garcia R."/>
            <person name="Popoff A."/>
            <person name="Bader C.D."/>
            <person name="Loehr J."/>
            <person name="Walesch S."/>
            <person name="Walt C."/>
            <person name="Boldt J."/>
            <person name="Bunk B."/>
            <person name="Haeckl F.J.F.P.J."/>
            <person name="Gunesch A.P."/>
            <person name="Birkelbach J."/>
            <person name="Nuebel U."/>
            <person name="Pietschmann T."/>
            <person name="Bach T."/>
            <person name="Mueller R."/>
        </authorList>
    </citation>
    <scope>NUCLEOTIDE SEQUENCE</scope>
    <source>
        <strain evidence="2">MSr11367</strain>
    </source>
</reference>
<evidence type="ECO:0000256" key="1">
    <source>
        <dbReference type="SAM" id="SignalP"/>
    </source>
</evidence>
<evidence type="ECO:0000313" key="3">
    <source>
        <dbReference type="Proteomes" id="UP001374803"/>
    </source>
</evidence>
<evidence type="ECO:0000313" key="2">
    <source>
        <dbReference type="EMBL" id="WXB06853.1"/>
    </source>
</evidence>
<name>A0ABZ2LAB1_9BACT</name>
<dbReference type="Proteomes" id="UP001374803">
    <property type="component" value="Chromosome"/>
</dbReference>